<comment type="caution">
    <text evidence="11">The sequence shown here is derived from an EMBL/GenBank/DDBJ whole genome shotgun (WGS) entry which is preliminary data.</text>
</comment>
<dbReference type="InterPro" id="IPR036874">
    <property type="entry name" value="Carbonic_anhydrase_sf"/>
</dbReference>
<gene>
    <name evidence="11" type="ORF">FDP41_001732</name>
</gene>
<feature type="binding site" evidence="9">
    <location>
        <position position="337"/>
    </location>
    <ligand>
        <name>Zn(2+)</name>
        <dbReference type="ChEBI" id="CHEBI:29105"/>
    </ligand>
</feature>
<feature type="binding site" evidence="9">
    <location>
        <position position="280"/>
    </location>
    <ligand>
        <name>Zn(2+)</name>
        <dbReference type="ChEBI" id="CHEBI:29105"/>
    </ligand>
</feature>
<dbReference type="InterPro" id="IPR015892">
    <property type="entry name" value="Carbonic_anhydrase_CS"/>
</dbReference>
<sequence>MSENHSTPHRDDDKTQTENLHHHHDDHCITCESHHSILWPTHHTISELLTKLNNKENNDQILDMKQPQEQHDTNHHQIGSPNSGDESFEQLASPTTMAAHQLLSKKNTKRGIGLWKKTPTPSSSSQPPLVQNVVQVLSKAQHNHTSNDEAEDVNVDSSGSSSPEDEVLPHNYHPFGTPEPLISTTPKDHNTSSLTKSFSFHSKQTPGEKPQVVFVPHTKENSQHCFHTSVDEEMESFAVYDQLLSNNIEYVREKTKMDPEYFKKHKASQSPTFLLIGCSDSRVSCENIVKLDPGKMFIHRNVANLVVNTDLNLMSVLQYAVEVLNIKHVIVMGHTRCGGVKAALENTSHGLIDKWLRNIKDVYRLHKQEIDAIQDEDKRWQRMIELNVIEQTLNICKTSIIQKAWAMGKPIHVHGWVYDISTGLIQDLEIEENLWAPIESIYRIEFPNLQHSDE</sequence>
<evidence type="ECO:0000256" key="6">
    <source>
        <dbReference type="ARBA" id="ARBA00023239"/>
    </source>
</evidence>
<evidence type="ECO:0000256" key="3">
    <source>
        <dbReference type="ARBA" id="ARBA00014628"/>
    </source>
</evidence>
<organism evidence="11 12">
    <name type="scientific">Naegleria fowleri</name>
    <name type="common">Brain eating amoeba</name>
    <dbReference type="NCBI Taxonomy" id="5763"/>
    <lineage>
        <taxon>Eukaryota</taxon>
        <taxon>Discoba</taxon>
        <taxon>Heterolobosea</taxon>
        <taxon>Tetramitia</taxon>
        <taxon>Eutetramitia</taxon>
        <taxon>Vahlkampfiidae</taxon>
        <taxon>Naegleria</taxon>
    </lineage>
</organism>
<dbReference type="GeneID" id="68108950"/>
<feature type="region of interest" description="Disordered" evidence="10">
    <location>
        <begin position="67"/>
        <end position="89"/>
    </location>
</feature>
<dbReference type="PANTHER" id="PTHR11002">
    <property type="entry name" value="CARBONIC ANHYDRASE"/>
    <property type="match status" value="1"/>
</dbReference>
<dbReference type="AlphaFoldDB" id="A0A6A5C2B5"/>
<dbReference type="SUPFAM" id="SSF53056">
    <property type="entry name" value="beta-carbonic anhydrase, cab"/>
    <property type="match status" value="1"/>
</dbReference>
<evidence type="ECO:0000256" key="8">
    <source>
        <dbReference type="ARBA" id="ARBA00048348"/>
    </source>
</evidence>
<dbReference type="Proteomes" id="UP000444721">
    <property type="component" value="Unassembled WGS sequence"/>
</dbReference>
<feature type="compositionally biased region" description="Polar residues" evidence="10">
    <location>
        <begin position="76"/>
        <end position="89"/>
    </location>
</feature>
<proteinExistence type="inferred from homology"/>
<dbReference type="VEuPathDB" id="AmoebaDB:NF0035900"/>
<keyword evidence="5 9" id="KW-0862">Zinc</keyword>
<comment type="catalytic activity">
    <reaction evidence="8">
        <text>hydrogencarbonate + H(+) = CO2 + H2O</text>
        <dbReference type="Rhea" id="RHEA:10748"/>
        <dbReference type="ChEBI" id="CHEBI:15377"/>
        <dbReference type="ChEBI" id="CHEBI:15378"/>
        <dbReference type="ChEBI" id="CHEBI:16526"/>
        <dbReference type="ChEBI" id="CHEBI:17544"/>
        <dbReference type="EC" id="4.2.1.1"/>
    </reaction>
</comment>
<dbReference type="GO" id="GO:0015976">
    <property type="term" value="P:carbon utilization"/>
    <property type="evidence" value="ECO:0007669"/>
    <property type="project" value="InterPro"/>
</dbReference>
<evidence type="ECO:0000256" key="10">
    <source>
        <dbReference type="SAM" id="MobiDB-lite"/>
    </source>
</evidence>
<keyword evidence="4 9" id="KW-0479">Metal-binding</keyword>
<evidence type="ECO:0000313" key="11">
    <source>
        <dbReference type="EMBL" id="KAF0979389.1"/>
    </source>
</evidence>
<dbReference type="SMART" id="SM00947">
    <property type="entry name" value="Pro_CA"/>
    <property type="match status" value="1"/>
</dbReference>
<dbReference type="FunFam" id="3.40.1050.10:FF:000001">
    <property type="entry name" value="Carbonic anhydrase"/>
    <property type="match status" value="1"/>
</dbReference>
<dbReference type="PROSITE" id="PS00705">
    <property type="entry name" value="PROK_CO2_ANHYDRASE_2"/>
    <property type="match status" value="1"/>
</dbReference>
<feature type="binding site" evidence="9">
    <location>
        <position position="334"/>
    </location>
    <ligand>
        <name>Zn(2+)</name>
        <dbReference type="ChEBI" id="CHEBI:29105"/>
    </ligand>
</feature>
<keyword evidence="6" id="KW-0456">Lyase</keyword>
<accession>A0A6A5C2B5</accession>
<name>A0A6A5C2B5_NAEFO</name>
<feature type="region of interest" description="Disordered" evidence="10">
    <location>
        <begin position="140"/>
        <end position="207"/>
    </location>
</feature>
<dbReference type="InterPro" id="IPR001765">
    <property type="entry name" value="Carbonic_anhydrase"/>
</dbReference>
<evidence type="ECO:0000256" key="4">
    <source>
        <dbReference type="ARBA" id="ARBA00022723"/>
    </source>
</evidence>
<feature type="binding site" evidence="9">
    <location>
        <position position="278"/>
    </location>
    <ligand>
        <name>Zn(2+)</name>
        <dbReference type="ChEBI" id="CHEBI:29105"/>
    </ligand>
</feature>
<dbReference type="Pfam" id="PF00484">
    <property type="entry name" value="Pro_CA"/>
    <property type="match status" value="1"/>
</dbReference>
<dbReference type="OrthoDB" id="10248475at2759"/>
<protein>
    <recommendedName>
        <fullName evidence="3">Carbonic anhydrase</fullName>
        <ecNumber evidence="2">4.2.1.1</ecNumber>
    </recommendedName>
    <alternativeName>
        <fullName evidence="7">Carbonate dehydratase</fullName>
    </alternativeName>
</protein>
<evidence type="ECO:0000256" key="5">
    <source>
        <dbReference type="ARBA" id="ARBA00022833"/>
    </source>
</evidence>
<dbReference type="GO" id="GO:0008270">
    <property type="term" value="F:zinc ion binding"/>
    <property type="evidence" value="ECO:0007669"/>
    <property type="project" value="InterPro"/>
</dbReference>
<evidence type="ECO:0000256" key="7">
    <source>
        <dbReference type="ARBA" id="ARBA00031969"/>
    </source>
</evidence>
<dbReference type="VEuPathDB" id="AmoebaDB:NfTy_055010"/>
<dbReference type="EC" id="4.2.1.1" evidence="2"/>
<evidence type="ECO:0000256" key="1">
    <source>
        <dbReference type="ARBA" id="ARBA00006217"/>
    </source>
</evidence>
<evidence type="ECO:0000256" key="9">
    <source>
        <dbReference type="PIRSR" id="PIRSR601765-1"/>
    </source>
</evidence>
<evidence type="ECO:0000256" key="2">
    <source>
        <dbReference type="ARBA" id="ARBA00012925"/>
    </source>
</evidence>
<keyword evidence="12" id="KW-1185">Reference proteome</keyword>
<feature type="compositionally biased region" description="Polar residues" evidence="10">
    <location>
        <begin position="191"/>
        <end position="205"/>
    </location>
</feature>
<reference evidence="11 12" key="1">
    <citation type="journal article" date="2019" name="Sci. Rep.">
        <title>Nanopore sequencing improves the draft genome of the human pathogenic amoeba Naegleria fowleri.</title>
        <authorList>
            <person name="Liechti N."/>
            <person name="Schurch N."/>
            <person name="Bruggmann R."/>
            <person name="Wittwer M."/>
        </authorList>
    </citation>
    <scope>NUCLEOTIDE SEQUENCE [LARGE SCALE GENOMIC DNA]</scope>
    <source>
        <strain evidence="11 12">ATCC 30894</strain>
    </source>
</reference>
<dbReference type="Gene3D" id="3.40.1050.10">
    <property type="entry name" value="Carbonic anhydrase"/>
    <property type="match status" value="1"/>
</dbReference>
<comment type="cofactor">
    <cofactor evidence="9">
        <name>Zn(2+)</name>
        <dbReference type="ChEBI" id="CHEBI:29105"/>
    </cofactor>
    <text evidence="9">Binds 1 zinc ion per subunit.</text>
</comment>
<dbReference type="EMBL" id="VFQX01000027">
    <property type="protein sequence ID" value="KAF0979389.1"/>
    <property type="molecule type" value="Genomic_DNA"/>
</dbReference>
<comment type="similarity">
    <text evidence="1">Belongs to the beta-class carbonic anhydrase family.</text>
</comment>
<dbReference type="VEuPathDB" id="AmoebaDB:FDP41_001732"/>
<dbReference type="GO" id="GO:0004089">
    <property type="term" value="F:carbonate dehydratase activity"/>
    <property type="evidence" value="ECO:0007669"/>
    <property type="project" value="UniProtKB-EC"/>
</dbReference>
<dbReference type="PANTHER" id="PTHR11002:SF76">
    <property type="entry name" value="CARBONIC ANHYDRASE"/>
    <property type="match status" value="1"/>
</dbReference>
<evidence type="ECO:0000313" key="12">
    <source>
        <dbReference type="Proteomes" id="UP000444721"/>
    </source>
</evidence>
<dbReference type="CDD" id="cd00883">
    <property type="entry name" value="beta_CA_cladeA"/>
    <property type="match status" value="1"/>
</dbReference>
<dbReference type="RefSeq" id="XP_044564102.1">
    <property type="nucleotide sequence ID" value="XM_044704849.1"/>
</dbReference>